<evidence type="ECO:0000256" key="1">
    <source>
        <dbReference type="ARBA" id="ARBA00022747"/>
    </source>
</evidence>
<evidence type="ECO:0000313" key="4">
    <source>
        <dbReference type="Proteomes" id="UP000199086"/>
    </source>
</evidence>
<dbReference type="OrthoDB" id="3197085at2"/>
<protein>
    <submittedName>
        <fullName evidence="3">Restriction endonuclease S subunit</fullName>
    </submittedName>
</protein>
<dbReference type="RefSeq" id="WP_092613844.1">
    <property type="nucleotide sequence ID" value="NZ_FMYF01000020.1"/>
</dbReference>
<keyword evidence="4" id="KW-1185">Reference proteome</keyword>
<dbReference type="GO" id="GO:0003677">
    <property type="term" value="F:DNA binding"/>
    <property type="evidence" value="ECO:0007669"/>
    <property type="project" value="UniProtKB-KW"/>
</dbReference>
<dbReference type="InterPro" id="IPR052021">
    <property type="entry name" value="Type-I_RS_S_subunit"/>
</dbReference>
<keyword evidence="2" id="KW-0238">DNA-binding</keyword>
<evidence type="ECO:0000313" key="3">
    <source>
        <dbReference type="EMBL" id="SDC08269.1"/>
    </source>
</evidence>
<dbReference type="Proteomes" id="UP000199086">
    <property type="component" value="Unassembled WGS sequence"/>
</dbReference>
<proteinExistence type="predicted"/>
<name>A0A1G6IP52_9ACTN</name>
<dbReference type="PANTHER" id="PTHR30408:SF12">
    <property type="entry name" value="TYPE I RESTRICTION ENZYME MJAVIII SPECIFICITY SUBUNIT"/>
    <property type="match status" value="1"/>
</dbReference>
<keyword evidence="3" id="KW-0378">Hydrolase</keyword>
<evidence type="ECO:0000256" key="2">
    <source>
        <dbReference type="ARBA" id="ARBA00023125"/>
    </source>
</evidence>
<dbReference type="PANTHER" id="PTHR30408">
    <property type="entry name" value="TYPE-1 RESTRICTION ENZYME ECOKI SPECIFICITY PROTEIN"/>
    <property type="match status" value="1"/>
</dbReference>
<sequence>MRDGWDEVALGDLFETTNQRLGLRAEEPEVFSVTKYDGVVRASEYFDKRIASAKLDGYKVLEPNDWAYSTIHIDEGSIARNRLGVAGVVSPMYTTMRLKSAKALPYFCELVLRSPRMLALYGDVQQGSINRRRSLPWKVFSALTIPLPPLHEQWRIVDLIGALDNTIAAAEESLARTAQTQERLREVIPGGDSLPIGSVLFGIDSGTSTKPVVGDGAPVQVLSLAAVRPGRFRPAAVKDVGPAQLPAKALLREGDLLITRSNTPERVGYVAVARGVPDRTYIPDLIWRLVVDESMVSRDYLAQLLSSPTMRARITASATGTSQSMQKINKTNFSALRIPVPDASAQCAYVAPILAFDDVAMEQESTVSNLHALRSNLLTALLSGEHEIPESYDELLEEAS</sequence>
<dbReference type="GO" id="GO:0004519">
    <property type="term" value="F:endonuclease activity"/>
    <property type="evidence" value="ECO:0007669"/>
    <property type="project" value="UniProtKB-KW"/>
</dbReference>
<organism evidence="3 4">
    <name type="scientific">Raineyella antarctica</name>
    <dbReference type="NCBI Taxonomy" id="1577474"/>
    <lineage>
        <taxon>Bacteria</taxon>
        <taxon>Bacillati</taxon>
        <taxon>Actinomycetota</taxon>
        <taxon>Actinomycetes</taxon>
        <taxon>Propionibacteriales</taxon>
        <taxon>Propionibacteriaceae</taxon>
        <taxon>Raineyella</taxon>
    </lineage>
</organism>
<dbReference type="Gene3D" id="3.90.220.20">
    <property type="entry name" value="DNA methylase specificity domains"/>
    <property type="match status" value="3"/>
</dbReference>
<dbReference type="AlphaFoldDB" id="A0A1G6IP52"/>
<keyword evidence="3" id="KW-0255">Endonuclease</keyword>
<keyword evidence="3" id="KW-0540">Nuclease</keyword>
<dbReference type="EMBL" id="FMYF01000020">
    <property type="protein sequence ID" value="SDC08269.1"/>
    <property type="molecule type" value="Genomic_DNA"/>
</dbReference>
<dbReference type="GO" id="GO:0009307">
    <property type="term" value="P:DNA restriction-modification system"/>
    <property type="evidence" value="ECO:0007669"/>
    <property type="project" value="UniProtKB-KW"/>
</dbReference>
<reference evidence="3 4" key="1">
    <citation type="submission" date="2016-06" db="EMBL/GenBank/DDBJ databases">
        <authorList>
            <person name="Olsen C.W."/>
            <person name="Carey S."/>
            <person name="Hinshaw L."/>
            <person name="Karasin A.I."/>
        </authorList>
    </citation>
    <scope>NUCLEOTIDE SEQUENCE [LARGE SCALE GENOMIC DNA]</scope>
    <source>
        <strain evidence="3 4">LZ-22</strain>
    </source>
</reference>
<dbReference type="STRING" id="1577474.GA0111570_1205"/>
<gene>
    <name evidence="3" type="ORF">GA0111570_1205</name>
</gene>
<keyword evidence="1" id="KW-0680">Restriction system</keyword>
<dbReference type="InterPro" id="IPR044946">
    <property type="entry name" value="Restrct_endonuc_typeI_TRD_sf"/>
</dbReference>
<accession>A0A1G6IP52</accession>
<dbReference type="SUPFAM" id="SSF116734">
    <property type="entry name" value="DNA methylase specificity domain"/>
    <property type="match status" value="2"/>
</dbReference>